<dbReference type="AlphaFoldDB" id="A0AA40FDV1"/>
<organism evidence="1 2">
    <name type="scientific">Melipona bicolor</name>
    <dbReference type="NCBI Taxonomy" id="60889"/>
    <lineage>
        <taxon>Eukaryota</taxon>
        <taxon>Metazoa</taxon>
        <taxon>Ecdysozoa</taxon>
        <taxon>Arthropoda</taxon>
        <taxon>Hexapoda</taxon>
        <taxon>Insecta</taxon>
        <taxon>Pterygota</taxon>
        <taxon>Neoptera</taxon>
        <taxon>Endopterygota</taxon>
        <taxon>Hymenoptera</taxon>
        <taxon>Apocrita</taxon>
        <taxon>Aculeata</taxon>
        <taxon>Apoidea</taxon>
        <taxon>Anthophila</taxon>
        <taxon>Apidae</taxon>
        <taxon>Melipona</taxon>
    </lineage>
</organism>
<keyword evidence="2" id="KW-1185">Reference proteome</keyword>
<gene>
    <name evidence="1" type="ORF">K0M31_018162</name>
</gene>
<evidence type="ECO:0000313" key="2">
    <source>
        <dbReference type="Proteomes" id="UP001177670"/>
    </source>
</evidence>
<dbReference type="Proteomes" id="UP001177670">
    <property type="component" value="Unassembled WGS sequence"/>
</dbReference>
<sequence length="209" mass="23778">MSEEYSYIIWRNPRNFLGTPEHPRIPYTLYTGTFVYTGNLEIPRDVLNLLGTSEIFDIRGGRLKLLNSLRPTKHRGIPKTLDTGNPRNPSERPQTLEILETGIEDLVDRFYGSRSLFPSKKRNPAFDAKLHRVVKVQGSANWAGTRLSALLCFSEATHVPQGPPVELLLQRLAKRKQYRGFARESIPSPWIFLVLSSFDVVMDCAPVKL</sequence>
<protein>
    <submittedName>
        <fullName evidence="1">Uncharacterized protein</fullName>
    </submittedName>
</protein>
<comment type="caution">
    <text evidence="1">The sequence shown here is derived from an EMBL/GenBank/DDBJ whole genome shotgun (WGS) entry which is preliminary data.</text>
</comment>
<dbReference type="EMBL" id="JAHYIQ010000064">
    <property type="protein sequence ID" value="KAK1116699.1"/>
    <property type="molecule type" value="Genomic_DNA"/>
</dbReference>
<proteinExistence type="predicted"/>
<reference evidence="1" key="1">
    <citation type="submission" date="2021-10" db="EMBL/GenBank/DDBJ databases">
        <title>Melipona bicolor Genome sequencing and assembly.</title>
        <authorList>
            <person name="Araujo N.S."/>
            <person name="Arias M.C."/>
        </authorList>
    </citation>
    <scope>NUCLEOTIDE SEQUENCE</scope>
    <source>
        <strain evidence="1">USP_2M_L1-L4_2017</strain>
        <tissue evidence="1">Whole body</tissue>
    </source>
</reference>
<accession>A0AA40FDV1</accession>
<name>A0AA40FDV1_9HYME</name>
<evidence type="ECO:0000313" key="1">
    <source>
        <dbReference type="EMBL" id="KAK1116699.1"/>
    </source>
</evidence>